<feature type="region of interest" description="Disordered" evidence="2">
    <location>
        <begin position="244"/>
        <end position="274"/>
    </location>
</feature>
<proteinExistence type="predicted"/>
<sequence>MLLPRQPTITSRANGTSPQLSVDHQQSPQLSPPWPAQLLPARPVQLSPGQPQLSPQHLPQTHSSTQPVACQLPFCFTKAGSGPLQLAAPGSSQHAVPGSLQPAAPSSSQLAVPGSLQPAAPGSSIITQVGPGSLQATAPSSSQLAVPGSSRLTGPGSLQFATTCSPQLATPGSFNITQARSVSSQPPLQQHVQQHFQQLQLQQHFQQQQQQPTLGIVGQPSLLVQNSFHQADSTLEPCLGKTMPTKHNSAIGPSSQQLTVPHGAAPGGGSLQNMPLDFQRRMAHMAAQQQQLQQHQLQQHQQQQQQQQQQLQSQHTQAQMFQPAQQQAMVQEATQQQQQQQQQQQLECKPPKGIKVLLEMEGSDRFMSRSEYHEDLPAAIKSTDRRVTDYKWHRDRKAWSFALAGYAEVVRAMKRAGFTVEELSSEQLGGSHAGPKLPNYRLSLDPILQHVPESLWNRLQPFQKEGVQLILSVQGRALLALLCTLHQLGQQHCENPGEQTSCSSSPSSPYAAPGSHTHNLANESLAELHHPAVERSMHPPHSLPVEEQSPGSSYANTGPSTADTGSQETAICETEGTSWFETARRAWAVDK</sequence>
<keyword evidence="1" id="KW-0175">Coiled coil</keyword>
<feature type="compositionally biased region" description="Low complexity" evidence="2">
    <location>
        <begin position="43"/>
        <end position="60"/>
    </location>
</feature>
<reference evidence="3" key="1">
    <citation type="submission" date="2017-08" db="EMBL/GenBank/DDBJ databases">
        <authorList>
            <person name="Polle J.E."/>
            <person name="Barry K."/>
            <person name="Cushman J."/>
            <person name="Schmutz J."/>
            <person name="Tran D."/>
            <person name="Hathwaick L.T."/>
            <person name="Yim W.C."/>
            <person name="Jenkins J."/>
            <person name="Mckie-Krisberg Z.M."/>
            <person name="Prochnik S."/>
            <person name="Lindquist E."/>
            <person name="Dockter R.B."/>
            <person name="Adam C."/>
            <person name="Molina H."/>
            <person name="Bunkerborg J."/>
            <person name="Jin E."/>
            <person name="Buchheim M."/>
            <person name="Magnuson J."/>
        </authorList>
    </citation>
    <scope>NUCLEOTIDE SEQUENCE</scope>
    <source>
        <strain evidence="3">CCAP 19/18</strain>
    </source>
</reference>
<feature type="region of interest" description="Disordered" evidence="2">
    <location>
        <begin position="535"/>
        <end position="575"/>
    </location>
</feature>
<feature type="region of interest" description="Disordered" evidence="2">
    <location>
        <begin position="1"/>
        <end position="64"/>
    </location>
</feature>
<feature type="region of interest" description="Disordered" evidence="2">
    <location>
        <begin position="86"/>
        <end position="150"/>
    </location>
</feature>
<feature type="compositionally biased region" description="Polar residues" evidence="2">
    <location>
        <begin position="134"/>
        <end position="144"/>
    </location>
</feature>
<keyword evidence="4" id="KW-1185">Reference proteome</keyword>
<evidence type="ECO:0000313" key="3">
    <source>
        <dbReference type="EMBL" id="KAF5840554.1"/>
    </source>
</evidence>
<evidence type="ECO:0000256" key="2">
    <source>
        <dbReference type="SAM" id="MobiDB-lite"/>
    </source>
</evidence>
<feature type="region of interest" description="Disordered" evidence="2">
    <location>
        <begin position="493"/>
        <end position="517"/>
    </location>
</feature>
<feature type="compositionally biased region" description="Low complexity" evidence="2">
    <location>
        <begin position="501"/>
        <end position="515"/>
    </location>
</feature>
<accession>A0ABQ7H130</accession>
<organism evidence="3 4">
    <name type="scientific">Dunaliella salina</name>
    <name type="common">Green alga</name>
    <name type="synonym">Protococcus salinus</name>
    <dbReference type="NCBI Taxonomy" id="3046"/>
    <lineage>
        <taxon>Eukaryota</taxon>
        <taxon>Viridiplantae</taxon>
        <taxon>Chlorophyta</taxon>
        <taxon>core chlorophytes</taxon>
        <taxon>Chlorophyceae</taxon>
        <taxon>CS clade</taxon>
        <taxon>Chlamydomonadales</taxon>
        <taxon>Dunaliellaceae</taxon>
        <taxon>Dunaliella</taxon>
    </lineage>
</organism>
<dbReference type="EMBL" id="MU069510">
    <property type="protein sequence ID" value="KAF5840554.1"/>
    <property type="molecule type" value="Genomic_DNA"/>
</dbReference>
<dbReference type="Proteomes" id="UP000815325">
    <property type="component" value="Unassembled WGS sequence"/>
</dbReference>
<feature type="compositionally biased region" description="Polar residues" evidence="2">
    <location>
        <begin position="7"/>
        <end position="29"/>
    </location>
</feature>
<feature type="coiled-coil region" evidence="1">
    <location>
        <begin position="285"/>
        <end position="317"/>
    </location>
</feature>
<feature type="compositionally biased region" description="Polar residues" evidence="2">
    <location>
        <begin position="245"/>
        <end position="259"/>
    </location>
</feature>
<name>A0ABQ7H130_DUNSA</name>
<evidence type="ECO:0000313" key="4">
    <source>
        <dbReference type="Proteomes" id="UP000815325"/>
    </source>
</evidence>
<comment type="caution">
    <text evidence="3">The sequence shown here is derived from an EMBL/GenBank/DDBJ whole genome shotgun (WGS) entry which is preliminary data.</text>
</comment>
<gene>
    <name evidence="3" type="ORF">DUNSADRAFT_16352</name>
</gene>
<protein>
    <submittedName>
        <fullName evidence="3">Uncharacterized protein</fullName>
    </submittedName>
</protein>
<feature type="compositionally biased region" description="Polar residues" evidence="2">
    <location>
        <begin position="549"/>
        <end position="575"/>
    </location>
</feature>
<evidence type="ECO:0000256" key="1">
    <source>
        <dbReference type="SAM" id="Coils"/>
    </source>
</evidence>